<reference evidence="13" key="1">
    <citation type="journal article" date="2014" name="Int. J. Syst. Evol. Microbiol.">
        <title>Complete genome sequence of Corynebacterium casei LMG S-19264T (=DSM 44701T), isolated from a smear-ripened cheese.</title>
        <authorList>
            <consortium name="US DOE Joint Genome Institute (JGI-PGF)"/>
            <person name="Walter F."/>
            <person name="Albersmeier A."/>
            <person name="Kalinowski J."/>
            <person name="Ruckert C."/>
        </authorList>
    </citation>
    <scope>NUCLEOTIDE SEQUENCE</scope>
    <source>
        <strain evidence="13">CGMCC 4.5737</strain>
    </source>
</reference>
<evidence type="ECO:0000256" key="4">
    <source>
        <dbReference type="ARBA" id="ARBA00022692"/>
    </source>
</evidence>
<feature type="transmembrane region" description="Helical" evidence="10">
    <location>
        <begin position="174"/>
        <end position="192"/>
    </location>
</feature>
<comment type="similarity">
    <text evidence="9">Belongs to the ABC transporter superfamily. Lipid exporter (TC 3.A.1.106) family.</text>
</comment>
<dbReference type="InterPro" id="IPR039421">
    <property type="entry name" value="Type_1_exporter"/>
</dbReference>
<dbReference type="Gene3D" id="3.40.50.300">
    <property type="entry name" value="P-loop containing nucleotide triphosphate hydrolases"/>
    <property type="match status" value="1"/>
</dbReference>
<dbReference type="PROSITE" id="PS50929">
    <property type="entry name" value="ABC_TM1F"/>
    <property type="match status" value="1"/>
</dbReference>
<name>A0A8J3CJ89_9PSEU</name>
<feature type="domain" description="ABC transmembrane type-1" evidence="12">
    <location>
        <begin position="35"/>
        <end position="317"/>
    </location>
</feature>
<evidence type="ECO:0000313" key="14">
    <source>
        <dbReference type="Proteomes" id="UP000637578"/>
    </source>
</evidence>
<feature type="transmembrane region" description="Helical" evidence="10">
    <location>
        <begin position="281"/>
        <end position="301"/>
    </location>
</feature>
<feature type="transmembrane region" description="Helical" evidence="10">
    <location>
        <begin position="32"/>
        <end position="59"/>
    </location>
</feature>
<keyword evidence="3" id="KW-1003">Cell membrane</keyword>
<gene>
    <name evidence="13" type="ORF">GCM10012275_51960</name>
</gene>
<keyword evidence="5" id="KW-0547">Nucleotide-binding</keyword>
<evidence type="ECO:0000256" key="3">
    <source>
        <dbReference type="ARBA" id="ARBA00022475"/>
    </source>
</evidence>
<dbReference type="GO" id="GO:0016887">
    <property type="term" value="F:ATP hydrolysis activity"/>
    <property type="evidence" value="ECO:0007669"/>
    <property type="project" value="InterPro"/>
</dbReference>
<reference evidence="13" key="2">
    <citation type="submission" date="2020-09" db="EMBL/GenBank/DDBJ databases">
        <authorList>
            <person name="Sun Q."/>
            <person name="Zhou Y."/>
        </authorList>
    </citation>
    <scope>NUCLEOTIDE SEQUENCE</scope>
    <source>
        <strain evidence="13">CGMCC 4.5737</strain>
    </source>
</reference>
<dbReference type="CDD" id="cd18543">
    <property type="entry name" value="ABC_6TM_Rv0194_D1_like"/>
    <property type="match status" value="1"/>
</dbReference>
<feature type="domain" description="ABC transporter" evidence="11">
    <location>
        <begin position="352"/>
        <end position="587"/>
    </location>
</feature>
<dbReference type="GO" id="GO:0005524">
    <property type="term" value="F:ATP binding"/>
    <property type="evidence" value="ECO:0007669"/>
    <property type="project" value="UniProtKB-KW"/>
</dbReference>
<organism evidence="13 14">
    <name type="scientific">Longimycelium tulufanense</name>
    <dbReference type="NCBI Taxonomy" id="907463"/>
    <lineage>
        <taxon>Bacteria</taxon>
        <taxon>Bacillati</taxon>
        <taxon>Actinomycetota</taxon>
        <taxon>Actinomycetes</taxon>
        <taxon>Pseudonocardiales</taxon>
        <taxon>Pseudonocardiaceae</taxon>
        <taxon>Longimycelium</taxon>
    </lineage>
</organism>
<evidence type="ECO:0000256" key="6">
    <source>
        <dbReference type="ARBA" id="ARBA00022840"/>
    </source>
</evidence>
<feature type="transmembrane region" description="Helical" evidence="10">
    <location>
        <begin position="254"/>
        <end position="275"/>
    </location>
</feature>
<comment type="subcellular location">
    <subcellularLocation>
        <location evidence="1">Cell membrane</location>
        <topology evidence="1">Multi-pass membrane protein</topology>
    </subcellularLocation>
</comment>
<sequence>MLSESGEPSTVHRESTLATLWRLGPYLRPVRAVIVGAGLSALIAQLAGLSVPLVVQRIIDGPLAERDLSTLPLLVLGVLALGVLEAGLFWVRRRLLAGATTGVEKRMRHDLYAHLQRLSVGFHDRWQSGQLLSRAVTDLSTIRRFVAFSMTFLVVNSLLVLAGLGLLFWLAPPLGAVLAVMSVPLVLLALLYEVRYRAAARAAQDQSGDVATTVEESVLGIRVLKAFGRGPHLARRFSEQARVLRGLELRKVRLLAAIWTAIIVLPELTLAAQLALGGYAIANGTMTVGTLVAAVAIAAYLRWPIDSIGWLLADANTAAAACERYWEVRDARPTVVDPPRPRPLPEPARGHVRFEDVRFAYPGSDSEVLRGLDLEIRPGETVALVGTTGSGKTTLTTLVPRLDDVTGGRLLVDGVDVRDLALADLRRVVATAFEEPLLFSASVRENVALGGIDVSDDEVRAALRVAHAEEFVDALPWGLSTRIGEQGLSLSGGQRQRLALARAVVGRPAVLVLDDPLSALDVHTEAEVEAALRRVLSGVTALVVAHRPSTVALADRVALLSEGRIAAIGEHHELLRDNAEYRHLLSTMDTPEEVMA</sequence>
<dbReference type="FunFam" id="3.40.50.300:FF:000299">
    <property type="entry name" value="ABC transporter ATP-binding protein/permease"/>
    <property type="match status" value="1"/>
</dbReference>
<keyword evidence="8 10" id="KW-0472">Membrane</keyword>
<dbReference type="AlphaFoldDB" id="A0A8J3CJ89"/>
<dbReference type="SUPFAM" id="SSF90123">
    <property type="entry name" value="ABC transporter transmembrane region"/>
    <property type="match status" value="1"/>
</dbReference>
<dbReference type="InterPro" id="IPR027417">
    <property type="entry name" value="P-loop_NTPase"/>
</dbReference>
<dbReference type="InterPro" id="IPR003439">
    <property type="entry name" value="ABC_transporter-like_ATP-bd"/>
</dbReference>
<proteinExistence type="inferred from homology"/>
<dbReference type="SUPFAM" id="SSF52540">
    <property type="entry name" value="P-loop containing nucleoside triphosphate hydrolases"/>
    <property type="match status" value="1"/>
</dbReference>
<dbReference type="SMART" id="SM00382">
    <property type="entry name" value="AAA"/>
    <property type="match status" value="1"/>
</dbReference>
<dbReference type="RefSeq" id="WP_189061043.1">
    <property type="nucleotide sequence ID" value="NZ_BMMK01000033.1"/>
</dbReference>
<evidence type="ECO:0000256" key="8">
    <source>
        <dbReference type="ARBA" id="ARBA00023136"/>
    </source>
</evidence>
<dbReference type="PANTHER" id="PTHR43394:SF1">
    <property type="entry name" value="ATP-BINDING CASSETTE SUB-FAMILY B MEMBER 10, MITOCHONDRIAL"/>
    <property type="match status" value="1"/>
</dbReference>
<evidence type="ECO:0000259" key="11">
    <source>
        <dbReference type="PROSITE" id="PS50893"/>
    </source>
</evidence>
<evidence type="ECO:0000256" key="2">
    <source>
        <dbReference type="ARBA" id="ARBA00022448"/>
    </source>
</evidence>
<dbReference type="InterPro" id="IPR003593">
    <property type="entry name" value="AAA+_ATPase"/>
</dbReference>
<protein>
    <submittedName>
        <fullName evidence="13">ABC transporter ATP-binding protein</fullName>
    </submittedName>
</protein>
<keyword evidence="2" id="KW-0813">Transport</keyword>
<dbReference type="Gene3D" id="1.20.1560.10">
    <property type="entry name" value="ABC transporter type 1, transmembrane domain"/>
    <property type="match status" value="1"/>
</dbReference>
<dbReference type="InterPro" id="IPR017871">
    <property type="entry name" value="ABC_transporter-like_CS"/>
</dbReference>
<evidence type="ECO:0000259" key="12">
    <source>
        <dbReference type="PROSITE" id="PS50929"/>
    </source>
</evidence>
<comment type="caution">
    <text evidence="13">The sequence shown here is derived from an EMBL/GenBank/DDBJ whole genome shotgun (WGS) entry which is preliminary data.</text>
</comment>
<keyword evidence="7 10" id="KW-1133">Transmembrane helix</keyword>
<evidence type="ECO:0000256" key="7">
    <source>
        <dbReference type="ARBA" id="ARBA00022989"/>
    </source>
</evidence>
<dbReference type="InterPro" id="IPR011527">
    <property type="entry name" value="ABC1_TM_dom"/>
</dbReference>
<dbReference type="GO" id="GO:0005886">
    <property type="term" value="C:plasma membrane"/>
    <property type="evidence" value="ECO:0007669"/>
    <property type="project" value="UniProtKB-SubCell"/>
</dbReference>
<dbReference type="PROSITE" id="PS00211">
    <property type="entry name" value="ABC_TRANSPORTER_1"/>
    <property type="match status" value="1"/>
</dbReference>
<dbReference type="PANTHER" id="PTHR43394">
    <property type="entry name" value="ATP-DEPENDENT PERMEASE MDL1, MITOCHONDRIAL"/>
    <property type="match status" value="1"/>
</dbReference>
<feature type="transmembrane region" description="Helical" evidence="10">
    <location>
        <begin position="71"/>
        <end position="91"/>
    </location>
</feature>
<dbReference type="Proteomes" id="UP000637578">
    <property type="component" value="Unassembled WGS sequence"/>
</dbReference>
<keyword evidence="6 13" id="KW-0067">ATP-binding</keyword>
<dbReference type="Pfam" id="PF00005">
    <property type="entry name" value="ABC_tran"/>
    <property type="match status" value="1"/>
</dbReference>
<feature type="transmembrane region" description="Helical" evidence="10">
    <location>
        <begin position="145"/>
        <end position="168"/>
    </location>
</feature>
<dbReference type="GO" id="GO:0015421">
    <property type="term" value="F:ABC-type oligopeptide transporter activity"/>
    <property type="evidence" value="ECO:0007669"/>
    <property type="project" value="TreeGrafter"/>
</dbReference>
<accession>A0A8J3CJ89</accession>
<dbReference type="InterPro" id="IPR036640">
    <property type="entry name" value="ABC1_TM_sf"/>
</dbReference>
<evidence type="ECO:0000313" key="13">
    <source>
        <dbReference type="EMBL" id="GGM74862.1"/>
    </source>
</evidence>
<keyword evidence="14" id="KW-1185">Reference proteome</keyword>
<dbReference type="Pfam" id="PF00664">
    <property type="entry name" value="ABC_membrane"/>
    <property type="match status" value="1"/>
</dbReference>
<dbReference type="EMBL" id="BMMK01000033">
    <property type="protein sequence ID" value="GGM74862.1"/>
    <property type="molecule type" value="Genomic_DNA"/>
</dbReference>
<evidence type="ECO:0000256" key="10">
    <source>
        <dbReference type="SAM" id="Phobius"/>
    </source>
</evidence>
<dbReference type="PROSITE" id="PS50893">
    <property type="entry name" value="ABC_TRANSPORTER_2"/>
    <property type="match status" value="1"/>
</dbReference>
<evidence type="ECO:0000256" key="5">
    <source>
        <dbReference type="ARBA" id="ARBA00022741"/>
    </source>
</evidence>
<evidence type="ECO:0000256" key="9">
    <source>
        <dbReference type="ARBA" id="ARBA00061644"/>
    </source>
</evidence>
<evidence type="ECO:0000256" key="1">
    <source>
        <dbReference type="ARBA" id="ARBA00004651"/>
    </source>
</evidence>
<keyword evidence="4 10" id="KW-0812">Transmembrane</keyword>